<name>A0A2P2IRN7_RHIMU</name>
<feature type="compositionally biased region" description="Polar residues" evidence="1">
    <location>
        <begin position="264"/>
        <end position="282"/>
    </location>
</feature>
<feature type="region of interest" description="Disordered" evidence="1">
    <location>
        <begin position="222"/>
        <end position="291"/>
    </location>
</feature>
<reference evidence="2" key="1">
    <citation type="submission" date="2018-02" db="EMBL/GenBank/DDBJ databases">
        <title>Rhizophora mucronata_Transcriptome.</title>
        <authorList>
            <person name="Meera S.P."/>
            <person name="Sreeshan A."/>
            <person name="Augustine A."/>
        </authorList>
    </citation>
    <scope>NUCLEOTIDE SEQUENCE</scope>
    <source>
        <tissue evidence="2">Leaf</tissue>
    </source>
</reference>
<feature type="region of interest" description="Disordered" evidence="1">
    <location>
        <begin position="306"/>
        <end position="360"/>
    </location>
</feature>
<dbReference type="PANTHER" id="PTHR45979">
    <property type="entry name" value="PAP/OAS1 SUBSTRATE-BINDING DOMAIN SUPERFAMILY"/>
    <property type="match status" value="1"/>
</dbReference>
<feature type="compositionally biased region" description="Polar residues" evidence="1">
    <location>
        <begin position="227"/>
        <end position="241"/>
    </location>
</feature>
<evidence type="ECO:0000313" key="2">
    <source>
        <dbReference type="EMBL" id="MBW83860.1"/>
    </source>
</evidence>
<feature type="compositionally biased region" description="Polar residues" evidence="1">
    <location>
        <begin position="314"/>
        <end position="330"/>
    </location>
</feature>
<feature type="region of interest" description="Disordered" evidence="1">
    <location>
        <begin position="187"/>
        <end position="210"/>
    </location>
</feature>
<proteinExistence type="predicted"/>
<dbReference type="AlphaFoldDB" id="A0A2P2IRN7"/>
<dbReference type="PANTHER" id="PTHR45979:SF31">
    <property type="entry name" value="POLYMERASE NUCLEOTIDYL TRANSFERASE DOMAIN-CONTAINING PROTEIN"/>
    <property type="match status" value="1"/>
</dbReference>
<protein>
    <submittedName>
        <fullName evidence="2">Uncharacterized protein LOC105123210</fullName>
    </submittedName>
</protein>
<dbReference type="EMBL" id="GGEC01003377">
    <property type="protein sequence ID" value="MBW83860.1"/>
    <property type="molecule type" value="Transcribed_RNA"/>
</dbReference>
<accession>A0A2P2IRN7</accession>
<feature type="compositionally biased region" description="Basic and acidic residues" evidence="1">
    <location>
        <begin position="335"/>
        <end position="353"/>
    </location>
</feature>
<sequence length="360" mass="39309">MSCSLESELKENSSNIHDSVWSCNHEGVGSLDSANSGLADYSVISDSACSCTSHVGTVSIGSVNSVPANYASENFLLGERNLAGISRNPQSLKSFLDLTGDYNSHVRSVKYARNFHLNGSSVHVLPSPPILPQSNKSHWETARQSLQLKQNVHPQINTNTILGRQPYSANQVAPFYAASNYEEKEKRRGTGTYIPNMSYHSNRDRFSPRRGRNLVTGIHSQLHKHGNTNGLATSPKATSSSEHSHDISEAEYPPLGNGKLKLSVPQQCHQHGCGSSNANGSLHTLEEVDSGPQSLNAQEVAQPETMDWPDLSASYPQASASRTVTRTGQSPKLALENEKERDTQQSYHLKDEAEFPPLSF</sequence>
<organism evidence="2">
    <name type="scientific">Rhizophora mucronata</name>
    <name type="common">Asiatic mangrove</name>
    <dbReference type="NCBI Taxonomy" id="61149"/>
    <lineage>
        <taxon>Eukaryota</taxon>
        <taxon>Viridiplantae</taxon>
        <taxon>Streptophyta</taxon>
        <taxon>Embryophyta</taxon>
        <taxon>Tracheophyta</taxon>
        <taxon>Spermatophyta</taxon>
        <taxon>Magnoliopsida</taxon>
        <taxon>eudicotyledons</taxon>
        <taxon>Gunneridae</taxon>
        <taxon>Pentapetalae</taxon>
        <taxon>rosids</taxon>
        <taxon>fabids</taxon>
        <taxon>Malpighiales</taxon>
        <taxon>Rhizophoraceae</taxon>
        <taxon>Rhizophora</taxon>
    </lineage>
</organism>
<dbReference type="InterPro" id="IPR058921">
    <property type="entry name" value="PAP/OAS1-rel"/>
</dbReference>
<evidence type="ECO:0000256" key="1">
    <source>
        <dbReference type="SAM" id="MobiDB-lite"/>
    </source>
</evidence>